<evidence type="ECO:0000313" key="4">
    <source>
        <dbReference type="EMBL" id="EEX75591.1"/>
    </source>
</evidence>
<dbReference type="AlphaFoldDB" id="C9MUH1"/>
<keyword evidence="1" id="KW-0226">DNA condensation</keyword>
<proteinExistence type="inferred from homology"/>
<dbReference type="GO" id="GO:0003677">
    <property type="term" value="F:DNA binding"/>
    <property type="evidence" value="ECO:0007669"/>
    <property type="project" value="UniProtKB-KW"/>
</dbReference>
<comment type="caution">
    <text evidence="4">The sequence shown here is derived from an EMBL/GenBank/DDBJ whole genome shotgun (WGS) entry which is preliminary data.</text>
</comment>
<dbReference type="PRINTS" id="PR01727">
    <property type="entry name" value="DNABINDINGHU"/>
</dbReference>
<gene>
    <name evidence="4" type="primary">hup</name>
    <name evidence="4" type="ORF">GCWU000323_00190</name>
</gene>
<sequence>MVNQFLETVEKTLLNGDSVQFVGWGTFEVKERAARTGINPQTKKEIKIPAKKVVKFKVGKKLADSVAEGK</sequence>
<dbReference type="HOGENOM" id="CLU_105066_5_1_0"/>
<dbReference type="CDD" id="cd13831">
    <property type="entry name" value="HU"/>
    <property type="match status" value="1"/>
</dbReference>
<protein>
    <submittedName>
        <fullName evidence="4">DNA-binding protein HU</fullName>
    </submittedName>
</protein>
<reference evidence="4 5" key="1">
    <citation type="submission" date="2009-09" db="EMBL/GenBank/DDBJ databases">
        <authorList>
            <person name="Weinstock G."/>
            <person name="Sodergren E."/>
            <person name="Clifton S."/>
            <person name="Fulton L."/>
            <person name="Fulton B."/>
            <person name="Courtney L."/>
            <person name="Fronick C."/>
            <person name="Harrison M."/>
            <person name="Strong C."/>
            <person name="Farmer C."/>
            <person name="Delahaunty K."/>
            <person name="Markovic C."/>
            <person name="Hall O."/>
            <person name="Minx P."/>
            <person name="Tomlinson C."/>
            <person name="Mitreva M."/>
            <person name="Nelson J."/>
            <person name="Hou S."/>
            <person name="Wollam A."/>
            <person name="Pepin K.H."/>
            <person name="Johnson M."/>
            <person name="Bhonagiri V."/>
            <person name="Nash W.E."/>
            <person name="Warren W."/>
            <person name="Chinwalla A."/>
            <person name="Mardis E.R."/>
            <person name="Wilson R.K."/>
        </authorList>
    </citation>
    <scope>NUCLEOTIDE SEQUENCE [LARGE SCALE GENOMIC DNA]</scope>
    <source>
        <strain evidence="4 5">F0254</strain>
    </source>
</reference>
<dbReference type="GO" id="GO:0030527">
    <property type="term" value="F:structural constituent of chromatin"/>
    <property type="evidence" value="ECO:0007669"/>
    <property type="project" value="InterPro"/>
</dbReference>
<dbReference type="GO" id="GO:0030261">
    <property type="term" value="P:chromosome condensation"/>
    <property type="evidence" value="ECO:0007669"/>
    <property type="project" value="UniProtKB-KW"/>
</dbReference>
<dbReference type="SUPFAM" id="SSF47729">
    <property type="entry name" value="IHF-like DNA-binding proteins"/>
    <property type="match status" value="1"/>
</dbReference>
<dbReference type="InterPro" id="IPR010992">
    <property type="entry name" value="IHF-like_DNA-bd_dom_sf"/>
</dbReference>
<evidence type="ECO:0000256" key="2">
    <source>
        <dbReference type="ARBA" id="ARBA00023125"/>
    </source>
</evidence>
<evidence type="ECO:0000313" key="5">
    <source>
        <dbReference type="Proteomes" id="UP000006233"/>
    </source>
</evidence>
<dbReference type="Gene3D" id="4.10.520.10">
    <property type="entry name" value="IHF-like DNA-binding proteins"/>
    <property type="match status" value="1"/>
</dbReference>
<dbReference type="SMART" id="SM00411">
    <property type="entry name" value="BHL"/>
    <property type="match status" value="1"/>
</dbReference>
<dbReference type="PANTHER" id="PTHR33175:SF3">
    <property type="entry name" value="DNA-BINDING PROTEIN HU-BETA"/>
    <property type="match status" value="1"/>
</dbReference>
<dbReference type="Proteomes" id="UP000006233">
    <property type="component" value="Unassembled WGS sequence"/>
</dbReference>
<dbReference type="STRING" id="634994.GCWU000323_00190"/>
<dbReference type="GO" id="GO:0005829">
    <property type="term" value="C:cytosol"/>
    <property type="evidence" value="ECO:0007669"/>
    <property type="project" value="TreeGrafter"/>
</dbReference>
<name>C9MUH1_9FUSO</name>
<dbReference type="Pfam" id="PF00216">
    <property type="entry name" value="Bac_DNA_binding"/>
    <property type="match status" value="1"/>
</dbReference>
<evidence type="ECO:0000256" key="3">
    <source>
        <dbReference type="RuleBase" id="RU003939"/>
    </source>
</evidence>
<accession>C9MUH1</accession>
<evidence type="ECO:0000256" key="1">
    <source>
        <dbReference type="ARBA" id="ARBA00023067"/>
    </source>
</evidence>
<dbReference type="eggNOG" id="COG0776">
    <property type="taxonomic scope" value="Bacteria"/>
</dbReference>
<comment type="similarity">
    <text evidence="3">Belongs to the bacterial histone-like protein family.</text>
</comment>
<dbReference type="PANTHER" id="PTHR33175">
    <property type="entry name" value="DNA-BINDING PROTEIN HU"/>
    <property type="match status" value="1"/>
</dbReference>
<organism evidence="4 5">
    <name type="scientific">Leptotrichia hofstadii F0254</name>
    <dbReference type="NCBI Taxonomy" id="634994"/>
    <lineage>
        <taxon>Bacteria</taxon>
        <taxon>Fusobacteriati</taxon>
        <taxon>Fusobacteriota</taxon>
        <taxon>Fusobacteriia</taxon>
        <taxon>Fusobacteriales</taxon>
        <taxon>Leptotrichiaceae</taxon>
        <taxon>Leptotrichia</taxon>
    </lineage>
</organism>
<keyword evidence="2 4" id="KW-0238">DNA-binding</keyword>
<dbReference type="InterPro" id="IPR000119">
    <property type="entry name" value="Hist_DNA-bd"/>
</dbReference>
<dbReference type="EMBL" id="ACVB02000006">
    <property type="protein sequence ID" value="EEX75591.1"/>
    <property type="molecule type" value="Genomic_DNA"/>
</dbReference>